<evidence type="ECO:0000313" key="1">
    <source>
        <dbReference type="EMBL" id="KAF3575743.1"/>
    </source>
</evidence>
<name>A0ABQ7DEE1_BRACR</name>
<proteinExistence type="predicted"/>
<evidence type="ECO:0000313" key="2">
    <source>
        <dbReference type="Proteomes" id="UP000266723"/>
    </source>
</evidence>
<dbReference type="Proteomes" id="UP000266723">
    <property type="component" value="Unassembled WGS sequence"/>
</dbReference>
<accession>A0ABQ7DEE1</accession>
<organism evidence="1 2">
    <name type="scientific">Brassica cretica</name>
    <name type="common">Mustard</name>
    <dbReference type="NCBI Taxonomy" id="69181"/>
    <lineage>
        <taxon>Eukaryota</taxon>
        <taxon>Viridiplantae</taxon>
        <taxon>Streptophyta</taxon>
        <taxon>Embryophyta</taxon>
        <taxon>Tracheophyta</taxon>
        <taxon>Spermatophyta</taxon>
        <taxon>Magnoliopsida</taxon>
        <taxon>eudicotyledons</taxon>
        <taxon>Gunneridae</taxon>
        <taxon>Pentapetalae</taxon>
        <taxon>rosids</taxon>
        <taxon>malvids</taxon>
        <taxon>Brassicales</taxon>
        <taxon>Brassicaceae</taxon>
        <taxon>Brassiceae</taxon>
        <taxon>Brassica</taxon>
    </lineage>
</organism>
<comment type="caution">
    <text evidence="1">The sequence shown here is derived from an EMBL/GenBank/DDBJ whole genome shotgun (WGS) entry which is preliminary data.</text>
</comment>
<sequence length="221" mass="24997">MMSCIMEALSVIRTLVMVAAVLYWFHSSISDMQSLIKVTFLKASLHCHKTNEHLQPLYHLSKWHLLDNNKGNMLEKFRVSLQCAHWVGCSLRAIGLSPSMHHESPSKYARSFAEIQDCTPSFLLRLVGANDQISFSTLYSNSKCHVDSSRFKHKPKVTSTPRFKEFPSARVQGLKRNNNKDNEKNTKGGDSNSHFLWRSSSSLSDILLLSQLSEGFVALVP</sequence>
<gene>
    <name evidence="1" type="ORF">DY000_02034726</name>
</gene>
<keyword evidence="2" id="KW-1185">Reference proteome</keyword>
<protein>
    <submittedName>
        <fullName evidence="1">Uncharacterized protein</fullName>
    </submittedName>
</protein>
<dbReference type="EMBL" id="QGKV02000649">
    <property type="protein sequence ID" value="KAF3575743.1"/>
    <property type="molecule type" value="Genomic_DNA"/>
</dbReference>
<reference evidence="1 2" key="1">
    <citation type="journal article" date="2020" name="BMC Genomics">
        <title>Intraspecific diversification of the crop wild relative Brassica cretica Lam. using demographic model selection.</title>
        <authorList>
            <person name="Kioukis A."/>
            <person name="Michalopoulou V.A."/>
            <person name="Briers L."/>
            <person name="Pirintsos S."/>
            <person name="Studholme D.J."/>
            <person name="Pavlidis P."/>
            <person name="Sarris P.F."/>
        </authorList>
    </citation>
    <scope>NUCLEOTIDE SEQUENCE [LARGE SCALE GENOMIC DNA]</scope>
    <source>
        <strain evidence="2">cv. PFS-1207/04</strain>
    </source>
</reference>